<dbReference type="RefSeq" id="WP_072777583.1">
    <property type="nucleotide sequence ID" value="NZ_FQXC01000003.1"/>
</dbReference>
<evidence type="ECO:0000313" key="2">
    <source>
        <dbReference type="EMBL" id="SHH49269.1"/>
    </source>
</evidence>
<sequence length="116" mass="13030">MQVIDSARVGIAQGSVDLFSDFEEGGEMWTGEGARSRSQWIAFERPFSLPPLVHVSLTLWDMDSAHNVRADISAEKVSETGFEAIFRTWLDTKVARVRMSWIAIGAIDNEDDWDVP</sequence>
<evidence type="ECO:0000313" key="3">
    <source>
        <dbReference type="Proteomes" id="UP000184221"/>
    </source>
</evidence>
<dbReference type="GO" id="GO:0046871">
    <property type="term" value="F:N-acetylgalactosamine binding"/>
    <property type="evidence" value="ECO:0007669"/>
    <property type="project" value="TreeGrafter"/>
</dbReference>
<dbReference type="GO" id="GO:0009986">
    <property type="term" value="C:cell surface"/>
    <property type="evidence" value="ECO:0007669"/>
    <property type="project" value="TreeGrafter"/>
</dbReference>
<dbReference type="PANTHER" id="PTHR46938">
    <property type="entry name" value="DISCOIDIN-1 SUBUNIT A-RELATED-RELATED"/>
    <property type="match status" value="1"/>
</dbReference>
<dbReference type="InterPro" id="IPR052487">
    <property type="entry name" value="Galactose-binding_lectin"/>
</dbReference>
<dbReference type="Pfam" id="PF09458">
    <property type="entry name" value="H_lectin"/>
    <property type="match status" value="1"/>
</dbReference>
<keyword evidence="2" id="KW-0430">Lectin</keyword>
<dbReference type="Proteomes" id="UP000184221">
    <property type="component" value="Unassembled WGS sequence"/>
</dbReference>
<dbReference type="GO" id="GO:0098636">
    <property type="term" value="C:protein complex involved in cell adhesion"/>
    <property type="evidence" value="ECO:0007669"/>
    <property type="project" value="TreeGrafter"/>
</dbReference>
<dbReference type="STRING" id="996342.SAMN05443551_2204"/>
<dbReference type="GO" id="GO:0045335">
    <property type="term" value="C:phagocytic vesicle"/>
    <property type="evidence" value="ECO:0007669"/>
    <property type="project" value="TreeGrafter"/>
</dbReference>
<dbReference type="GO" id="GO:0098609">
    <property type="term" value="P:cell-cell adhesion"/>
    <property type="evidence" value="ECO:0007669"/>
    <property type="project" value="TreeGrafter"/>
</dbReference>
<accession>A0A1M5TEY2</accession>
<gene>
    <name evidence="2" type="ORF">SAMN05443551_2204</name>
</gene>
<dbReference type="AlphaFoldDB" id="A0A1M5TEY2"/>
<dbReference type="OrthoDB" id="7658568at2"/>
<dbReference type="EMBL" id="FQXC01000003">
    <property type="protein sequence ID" value="SHH49269.1"/>
    <property type="molecule type" value="Genomic_DNA"/>
</dbReference>
<dbReference type="GO" id="GO:0030247">
    <property type="term" value="F:polysaccharide binding"/>
    <property type="evidence" value="ECO:0007669"/>
    <property type="project" value="TreeGrafter"/>
</dbReference>
<organism evidence="2 3">
    <name type="scientific">Marivita hallyeonensis</name>
    <dbReference type="NCBI Taxonomy" id="996342"/>
    <lineage>
        <taxon>Bacteria</taxon>
        <taxon>Pseudomonadati</taxon>
        <taxon>Pseudomonadota</taxon>
        <taxon>Alphaproteobacteria</taxon>
        <taxon>Rhodobacterales</taxon>
        <taxon>Roseobacteraceae</taxon>
        <taxon>Marivita</taxon>
    </lineage>
</organism>
<dbReference type="Gene3D" id="2.60.40.2080">
    <property type="match status" value="1"/>
</dbReference>
<dbReference type="SUPFAM" id="SSF141086">
    <property type="entry name" value="Agglutinin HPA-like"/>
    <property type="match status" value="1"/>
</dbReference>
<keyword evidence="3" id="KW-1185">Reference proteome</keyword>
<reference evidence="2 3" key="1">
    <citation type="submission" date="2016-11" db="EMBL/GenBank/DDBJ databases">
        <authorList>
            <person name="Jaros S."/>
            <person name="Januszkiewicz K."/>
            <person name="Wedrychowicz H."/>
        </authorList>
    </citation>
    <scope>NUCLEOTIDE SEQUENCE [LARGE SCALE GENOMIC DNA]</scope>
    <source>
        <strain evidence="2 3">DSM 29431</strain>
    </source>
</reference>
<dbReference type="GO" id="GO:0070492">
    <property type="term" value="F:oligosaccharide binding"/>
    <property type="evidence" value="ECO:0007669"/>
    <property type="project" value="TreeGrafter"/>
</dbReference>
<evidence type="ECO:0000259" key="1">
    <source>
        <dbReference type="Pfam" id="PF09458"/>
    </source>
</evidence>
<dbReference type="InterPro" id="IPR019019">
    <property type="entry name" value="H-type_lectin_domain"/>
</dbReference>
<name>A0A1M5TEY2_9RHOB</name>
<protein>
    <submittedName>
        <fullName evidence="2">H-type lectin domain-containing protein</fullName>
    </submittedName>
</protein>
<proteinExistence type="predicted"/>
<dbReference type="InterPro" id="IPR037221">
    <property type="entry name" value="H-type_lectin_dom_sf"/>
</dbReference>
<feature type="domain" description="H-type lectin" evidence="1">
    <location>
        <begin position="41"/>
        <end position="104"/>
    </location>
</feature>